<organism evidence="1">
    <name type="scientific">bioreactor metagenome</name>
    <dbReference type="NCBI Taxonomy" id="1076179"/>
    <lineage>
        <taxon>unclassified sequences</taxon>
        <taxon>metagenomes</taxon>
        <taxon>ecological metagenomes</taxon>
    </lineage>
</organism>
<comment type="caution">
    <text evidence="1">The sequence shown here is derived from an EMBL/GenBank/DDBJ whole genome shotgun (WGS) entry which is preliminary data.</text>
</comment>
<name>A0A645H996_9ZZZZ</name>
<dbReference type="AlphaFoldDB" id="A0A645H996"/>
<sequence length="189" mass="19286">MCHVGDGGDVEHVDQRIADGLAIHGAGVGADGAREILGVGRIDERGLDAHARKAYAQLADGAAIQRAGRHDVVAVFQNGQQRRHLRGHAAGAGHCGAAILQAGDAFFKHRHGGVADAAVDVAEGLQVEQAGRVLGVVEDKAGGLINGRGARAGYGVGLRARMNGARAEAELAVAGGVGRIGHINKRADQ</sequence>
<dbReference type="EMBL" id="VSSQ01087841">
    <property type="protein sequence ID" value="MPN34679.1"/>
    <property type="molecule type" value="Genomic_DNA"/>
</dbReference>
<reference evidence="1" key="1">
    <citation type="submission" date="2019-08" db="EMBL/GenBank/DDBJ databases">
        <authorList>
            <person name="Kucharzyk K."/>
            <person name="Murdoch R.W."/>
            <person name="Higgins S."/>
            <person name="Loffler F."/>
        </authorList>
    </citation>
    <scope>NUCLEOTIDE SEQUENCE</scope>
</reference>
<accession>A0A645H996</accession>
<proteinExistence type="predicted"/>
<protein>
    <submittedName>
        <fullName evidence="1">Uncharacterized protein</fullName>
    </submittedName>
</protein>
<gene>
    <name evidence="1" type="ORF">SDC9_182173</name>
</gene>
<evidence type="ECO:0000313" key="1">
    <source>
        <dbReference type="EMBL" id="MPN34679.1"/>
    </source>
</evidence>